<organism evidence="2 3">
    <name type="scientific">Pyrobaculum islandicum (strain DSM 4184 / JCM 9189 / GEO3)</name>
    <dbReference type="NCBI Taxonomy" id="384616"/>
    <lineage>
        <taxon>Archaea</taxon>
        <taxon>Thermoproteota</taxon>
        <taxon>Thermoprotei</taxon>
        <taxon>Thermoproteales</taxon>
        <taxon>Thermoproteaceae</taxon>
        <taxon>Pyrobaculum</taxon>
    </lineage>
</organism>
<reference evidence="2" key="1">
    <citation type="submission" date="2006-12" db="EMBL/GenBank/DDBJ databases">
        <title>Complete sequence of Pyrobaculum islandicum DSM 4184.</title>
        <authorList>
            <person name="Copeland A."/>
            <person name="Lucas S."/>
            <person name="Lapidus A."/>
            <person name="Barry K."/>
            <person name="Detter J.C."/>
            <person name="Glavina del Rio T."/>
            <person name="Dalin E."/>
            <person name="Tice H."/>
            <person name="Pitluck S."/>
            <person name="Meincke L."/>
            <person name="Brettin T."/>
            <person name="Bruce D."/>
            <person name="Han C."/>
            <person name="Tapia R."/>
            <person name="Gilna P."/>
            <person name="Schmutz J."/>
            <person name="Larimer F."/>
            <person name="Land M."/>
            <person name="Hauser L."/>
            <person name="Kyrpides N."/>
            <person name="Mikhailova N."/>
            <person name="Cozen A.E."/>
            <person name="Fitz-Gibbon S.T."/>
            <person name="House C.H."/>
            <person name="Saltikov C."/>
            <person name="Lowe T."/>
            <person name="Richardson P."/>
        </authorList>
    </citation>
    <scope>NUCLEOTIDE SEQUENCE [LARGE SCALE GENOMIC DNA]</scope>
    <source>
        <strain evidence="2">DSM 4184</strain>
    </source>
</reference>
<dbReference type="STRING" id="384616.Pisl_1542"/>
<dbReference type="PANTHER" id="PTHR38007">
    <property type="entry name" value="CRISPR SYSTEM CMS PROTEIN CSM5"/>
    <property type="match status" value="1"/>
</dbReference>
<accession>A1RUR5</accession>
<proteinExistence type="predicted"/>
<dbReference type="InterPro" id="IPR010173">
    <property type="entry name" value="CRISPR-assoc_Csm5"/>
</dbReference>
<dbReference type="Proteomes" id="UP000002595">
    <property type="component" value="Chromosome"/>
</dbReference>
<evidence type="ECO:0000313" key="2">
    <source>
        <dbReference type="EMBL" id="ABL88697.1"/>
    </source>
</evidence>
<evidence type="ECO:0000313" key="3">
    <source>
        <dbReference type="Proteomes" id="UP000002595"/>
    </source>
</evidence>
<dbReference type="NCBIfam" id="TIGR01899">
    <property type="entry name" value="cas_TM1807_csm5"/>
    <property type="match status" value="1"/>
</dbReference>
<keyword evidence="3" id="KW-1185">Reference proteome</keyword>
<gene>
    <name evidence="2" type="ordered locus">Pisl_1542</name>
</gene>
<dbReference type="KEGG" id="pis:Pisl_1542"/>
<keyword evidence="1" id="KW-0694">RNA-binding</keyword>
<dbReference type="eggNOG" id="arCOG03718">
    <property type="taxonomic scope" value="Archaea"/>
</dbReference>
<dbReference type="EMBL" id="CP000504">
    <property type="protein sequence ID" value="ABL88697.1"/>
    <property type="molecule type" value="Genomic_DNA"/>
</dbReference>
<dbReference type="PANTHER" id="PTHR38007:SF1">
    <property type="entry name" value="CRISPR SYSTEM CMS PROTEIN CSM5"/>
    <property type="match status" value="1"/>
</dbReference>
<dbReference type="AlphaFoldDB" id="A1RUR5"/>
<dbReference type="HOGENOM" id="CLU_810424_0_0_2"/>
<evidence type="ECO:0000256" key="1">
    <source>
        <dbReference type="ARBA" id="ARBA00022884"/>
    </source>
</evidence>
<sequence>MAFRGMEIKLSPLTPVHVWSGDVLVVGYDIVVKDGDACIVDVNQLPTEVIEKVADDLAPLDRYADKVKCSRVLKLRSDLSSKLVYDISPWYVPASTLKGYIRTALLYKWLGERQDAMRLIEQAVKQDRRPIGSLLEDRLMRMRSPRVDVMQSLRIWETKAKAETAIVDIHVKRLPSLSSVAKVSAVALVGGELRYGIELTPFRPKVRGQTEELANAIKLLEKLPHLGVDHIREALRQFGCRLLENEIEQAKRHKKLAPYVEALEKWRSKYCKADEACVIARMGRMTGIYSKTVISIIREKMPDVYEMLLEKHFHKRHDFNTLKLVEIDGRQLGVGWCEICLT</sequence>
<protein>
    <submittedName>
        <fullName evidence="2">CRISPR-associated protein, Csm5 family</fullName>
    </submittedName>
</protein>
<dbReference type="GO" id="GO:0003723">
    <property type="term" value="F:RNA binding"/>
    <property type="evidence" value="ECO:0007669"/>
    <property type="project" value="UniProtKB-KW"/>
</dbReference>
<name>A1RUR5_PYRIL</name>